<dbReference type="InterPro" id="IPR013517">
    <property type="entry name" value="FG-GAP"/>
</dbReference>
<accession>A0ABV3BR37</accession>
<protein>
    <submittedName>
        <fullName evidence="3">FG-GAP-like repeat-containing protein</fullName>
    </submittedName>
</protein>
<dbReference type="InterPro" id="IPR018247">
    <property type="entry name" value="EF_Hand_1_Ca_BS"/>
</dbReference>
<evidence type="ECO:0000313" key="4">
    <source>
        <dbReference type="Proteomes" id="UP001551176"/>
    </source>
</evidence>
<keyword evidence="4" id="KW-1185">Reference proteome</keyword>
<dbReference type="RefSeq" id="WP_359352046.1">
    <property type="nucleotide sequence ID" value="NZ_JBEYXV010000011.1"/>
</dbReference>
<evidence type="ECO:0000313" key="3">
    <source>
        <dbReference type="EMBL" id="MEU6823489.1"/>
    </source>
</evidence>
<evidence type="ECO:0000256" key="2">
    <source>
        <dbReference type="SAM" id="MobiDB-lite"/>
    </source>
</evidence>
<feature type="compositionally biased region" description="Polar residues" evidence="2">
    <location>
        <begin position="620"/>
        <end position="629"/>
    </location>
</feature>
<dbReference type="Pfam" id="PF13517">
    <property type="entry name" value="FG-GAP_3"/>
    <property type="match status" value="1"/>
</dbReference>
<dbReference type="Proteomes" id="UP001551176">
    <property type="component" value="Unassembled WGS sequence"/>
</dbReference>
<feature type="region of interest" description="Disordered" evidence="2">
    <location>
        <begin position="658"/>
        <end position="678"/>
    </location>
</feature>
<dbReference type="EMBL" id="JBEYXV010000011">
    <property type="protein sequence ID" value="MEU6823489.1"/>
    <property type="molecule type" value="Genomic_DNA"/>
</dbReference>
<feature type="compositionally biased region" description="Polar residues" evidence="2">
    <location>
        <begin position="1"/>
        <end position="18"/>
    </location>
</feature>
<dbReference type="PROSITE" id="PS00018">
    <property type="entry name" value="EF_HAND_1"/>
    <property type="match status" value="1"/>
</dbReference>
<feature type="region of interest" description="Disordered" evidence="2">
    <location>
        <begin position="600"/>
        <end position="629"/>
    </location>
</feature>
<dbReference type="SUPFAM" id="SSF69318">
    <property type="entry name" value="Integrin alpha N-terminal domain"/>
    <property type="match status" value="1"/>
</dbReference>
<reference evidence="3 4" key="1">
    <citation type="submission" date="2024-06" db="EMBL/GenBank/DDBJ databases">
        <title>The Natural Products Discovery Center: Release of the First 8490 Sequenced Strains for Exploring Actinobacteria Biosynthetic Diversity.</title>
        <authorList>
            <person name="Kalkreuter E."/>
            <person name="Kautsar S.A."/>
            <person name="Yang D."/>
            <person name="Bader C.D."/>
            <person name="Teijaro C.N."/>
            <person name="Fluegel L."/>
            <person name="Davis C.M."/>
            <person name="Simpson J.R."/>
            <person name="Lauterbach L."/>
            <person name="Steele A.D."/>
            <person name="Gui C."/>
            <person name="Meng S."/>
            <person name="Li G."/>
            <person name="Viehrig K."/>
            <person name="Ye F."/>
            <person name="Su P."/>
            <person name="Kiefer A.F."/>
            <person name="Nichols A."/>
            <person name="Cepeda A.J."/>
            <person name="Yan W."/>
            <person name="Fan B."/>
            <person name="Jiang Y."/>
            <person name="Adhikari A."/>
            <person name="Zheng C.-J."/>
            <person name="Schuster L."/>
            <person name="Cowan T.M."/>
            <person name="Smanski M.J."/>
            <person name="Chevrette M.G."/>
            <person name="De Carvalho L.P.S."/>
            <person name="Shen B."/>
        </authorList>
    </citation>
    <scope>NUCLEOTIDE SEQUENCE [LARGE SCALE GENOMIC DNA]</scope>
    <source>
        <strain evidence="3 4">NPDC046838</strain>
    </source>
</reference>
<sequence length="1008" mass="108011">MSQASAEPGPTSQEQARQATGAEPETAASRKAAQTGERVEVLAHRTQFDTVYANPDGTFTEETAAAPVRVKQDNSLVDVDTTLRLRDGAVRPKAVDVGLEFSSGGDAPLVTITRNDRSLTVDWPGRLPTPRLEGDTAVYPEVAPGIDLRMQAGVDGYQQLLVVKTREAADNPLLKQVRYGLDADGVSVSTDQAGNLTAVNPAGQEVFTAPAPEMWDSAGVPDTQLSTAKTKAARTKDVAALLNGQADKPATRSEDVFEPRYGATTTRMPLKAGSDELVVTPDQKVLSDPDTVFPVYIDPTVSSPRLGWTAVSKKHPSTSYWNHSSKVARVGHESETSGTWRSFVQFDPRKLHGKQITKSTLRIKNTHSWSCTKKPVEAWLTGEISSATTWNKQPSWWKKYATVIDAKGWSSSCPAGNLEFNVKGATADAAAKKWKKISFGLRASESDVHAWKKFDASTGVLSTEYNSVPNKPSNLDTVPSTRVNNTCGDKGTYVTVGNTDVQLTAKVSDPDGGSVTARFHLWPTGKHDTSPGIVVNRDVKVTSGNVARTTVSKALLTQHLGAAKGSYSWKVQARDGKANSDWNPTQGAPGCRFAFDPNRPSNPPSITSTQFPDGQDGWPENTSPARTEGTFTLSSAGIKDVVKYEYWTDWDPKVRSVNTPSAGGSTKVKLTPPSTGPQRIFARSLDRANNKSDTRTYLFYANPTGKTDEPGDLNGDGNPDLLALRDTGQLRMYAGQGNGHIGTTSDASTQNFTGSLITRRGDWTEDGYEDLITTTGAKGSRQLHVHPNNGFGYACTSYGEEANGSACGDGRRDLSLYDPANDHFKNADQILAIGDVDGPTDLDGNGKIDEWDLPSFPDLLVKEGNHLWLYFGHATGYLDEYAEPVLVGDGGWSGYDLAAPGDVTKNNHVDLLARKRSTGELFTYEGTGPDGEGFGSGARKLTATGFTPAARPLLTSATDADNDGVPDLWATTNDTSQGLHFYPRLTAGGLGAPATIGTGGWDKVTALG</sequence>
<gene>
    <name evidence="3" type="ORF">ABZ921_22875</name>
</gene>
<feature type="region of interest" description="Disordered" evidence="2">
    <location>
        <begin position="1"/>
        <end position="40"/>
    </location>
</feature>
<comment type="caution">
    <text evidence="3">The sequence shown here is derived from an EMBL/GenBank/DDBJ whole genome shotgun (WGS) entry which is preliminary data.</text>
</comment>
<evidence type="ECO:0000256" key="1">
    <source>
        <dbReference type="ARBA" id="ARBA00022729"/>
    </source>
</evidence>
<name>A0ABV3BR37_9ACTN</name>
<organism evidence="3 4">
    <name type="scientific">Streptomyces atriruber</name>
    <dbReference type="NCBI Taxonomy" id="545121"/>
    <lineage>
        <taxon>Bacteria</taxon>
        <taxon>Bacillati</taxon>
        <taxon>Actinomycetota</taxon>
        <taxon>Actinomycetes</taxon>
        <taxon>Kitasatosporales</taxon>
        <taxon>Streptomycetaceae</taxon>
        <taxon>Streptomyces</taxon>
    </lineage>
</organism>
<dbReference type="InterPro" id="IPR028994">
    <property type="entry name" value="Integrin_alpha_N"/>
</dbReference>
<keyword evidence="1" id="KW-0732">Signal</keyword>
<proteinExistence type="predicted"/>